<dbReference type="Pfam" id="PF13231">
    <property type="entry name" value="PMT_2"/>
    <property type="match status" value="1"/>
</dbReference>
<evidence type="ECO:0000256" key="6">
    <source>
        <dbReference type="ARBA" id="ARBA00022989"/>
    </source>
</evidence>
<keyword evidence="4" id="KW-0808">Transferase</keyword>
<evidence type="ECO:0000256" key="8">
    <source>
        <dbReference type="SAM" id="Phobius"/>
    </source>
</evidence>
<evidence type="ECO:0000256" key="1">
    <source>
        <dbReference type="ARBA" id="ARBA00004651"/>
    </source>
</evidence>
<evidence type="ECO:0000259" key="9">
    <source>
        <dbReference type="Pfam" id="PF13231"/>
    </source>
</evidence>
<evidence type="ECO:0000256" key="4">
    <source>
        <dbReference type="ARBA" id="ARBA00022679"/>
    </source>
</evidence>
<feature type="transmembrane region" description="Helical" evidence="8">
    <location>
        <begin position="297"/>
        <end position="316"/>
    </location>
</feature>
<evidence type="ECO:0000256" key="7">
    <source>
        <dbReference type="ARBA" id="ARBA00023136"/>
    </source>
</evidence>
<evidence type="ECO:0000313" key="10">
    <source>
        <dbReference type="EMBL" id="OKY77399.1"/>
    </source>
</evidence>
<evidence type="ECO:0000256" key="3">
    <source>
        <dbReference type="ARBA" id="ARBA00022676"/>
    </source>
</evidence>
<keyword evidence="11" id="KW-1185">Reference proteome</keyword>
<feature type="transmembrane region" description="Helical" evidence="8">
    <location>
        <begin position="21"/>
        <end position="39"/>
    </location>
</feature>
<feature type="transmembrane region" description="Helical" evidence="8">
    <location>
        <begin position="126"/>
        <end position="143"/>
    </location>
</feature>
<feature type="transmembrane region" description="Helical" evidence="8">
    <location>
        <begin position="360"/>
        <end position="379"/>
    </location>
</feature>
<dbReference type="PANTHER" id="PTHR33908:SF11">
    <property type="entry name" value="MEMBRANE PROTEIN"/>
    <property type="match status" value="1"/>
</dbReference>
<keyword evidence="3" id="KW-0328">Glycosyltransferase</keyword>
<comment type="subcellular location">
    <subcellularLocation>
        <location evidence="1">Cell membrane</location>
        <topology evidence="1">Multi-pass membrane protein</topology>
    </subcellularLocation>
</comment>
<dbReference type="InterPro" id="IPR050297">
    <property type="entry name" value="LipidA_mod_glycosyltrf_83"/>
</dbReference>
<dbReference type="STRING" id="1903181.BTN85_2049"/>
<accession>A0A1Q6DSR2</accession>
<dbReference type="GO" id="GO:0016763">
    <property type="term" value="F:pentosyltransferase activity"/>
    <property type="evidence" value="ECO:0007669"/>
    <property type="project" value="TreeGrafter"/>
</dbReference>
<feature type="transmembrane region" description="Helical" evidence="8">
    <location>
        <begin position="149"/>
        <end position="167"/>
    </location>
</feature>
<dbReference type="EMBL" id="MSDW01000002">
    <property type="protein sequence ID" value="OKY77399.1"/>
    <property type="molecule type" value="Genomic_DNA"/>
</dbReference>
<evidence type="ECO:0000256" key="5">
    <source>
        <dbReference type="ARBA" id="ARBA00022692"/>
    </source>
</evidence>
<feature type="transmembrane region" description="Helical" evidence="8">
    <location>
        <begin position="179"/>
        <end position="206"/>
    </location>
</feature>
<dbReference type="Proteomes" id="UP000185744">
    <property type="component" value="Unassembled WGS sequence"/>
</dbReference>
<sequence>MISFLFIRDFLTSLFEEIKKDLGRFFVLVFTLIGIFNRFRNLGHPYIYTDESISSLAAVNGFSHFPPLLPSGSEYFGHWTHTYLLTFSYKILGHTDWAGRLPSAVLGILSIPLIYIVGKKIFNKEVGLLSSGLLTFSSISIFWSRMIRHYSLLLFIVLLILFTYFNYLDKPKKNIISLFILFTLGFFTFPPVISLLPAIIIIHLIILNKQIYINWILPAYILIFVLGLSLFVLDFPFLRFFEKILVNLVGESRTNFKGLSFLTPHSMVKVLIILSLIISTLLVTFYMYYGGSKKDKVISSLNLVPFLVLIVIPMFSGDIRTRYFFFYLPIFLLFSSYIFFKITEKSFSKLSFLEFRKEYLKISVLVIFILLIPFLTSLAPQVTLNNIFKDSFLYTYPKNPEKGPHQFGPPFIKVRPAAEKIKLTDSEENIKEPIPVVSTSKAFTGTNSLYRYLNYYDYSNNIKDLEYKMYSYVKTEKTKISFYLPIEKLGNDKELLEVMDRNKQGWVVLSGRYEADQILLEEIGDELNQTYNSSKITVYRWS</sequence>
<feature type="transmembrane region" description="Helical" evidence="8">
    <location>
        <begin position="270"/>
        <end position="291"/>
    </location>
</feature>
<evidence type="ECO:0000256" key="2">
    <source>
        <dbReference type="ARBA" id="ARBA00022475"/>
    </source>
</evidence>
<feature type="transmembrane region" description="Helical" evidence="8">
    <location>
        <begin position="323"/>
        <end position="340"/>
    </location>
</feature>
<keyword evidence="6 8" id="KW-1133">Transmembrane helix</keyword>
<dbReference type="AlphaFoldDB" id="A0A1Q6DSR2"/>
<feature type="domain" description="Glycosyltransferase RgtA/B/C/D-like" evidence="9">
    <location>
        <begin position="81"/>
        <end position="225"/>
    </location>
</feature>
<feature type="transmembrane region" description="Helical" evidence="8">
    <location>
        <begin position="212"/>
        <end position="233"/>
    </location>
</feature>
<protein>
    <submittedName>
        <fullName evidence="10">Glycosyltransferase of PMT family ArnT</fullName>
    </submittedName>
</protein>
<dbReference type="InterPro" id="IPR038731">
    <property type="entry name" value="RgtA/B/C-like"/>
</dbReference>
<dbReference type="InParanoid" id="A0A1Q6DSR2"/>
<evidence type="ECO:0000313" key="11">
    <source>
        <dbReference type="Proteomes" id="UP000185744"/>
    </source>
</evidence>
<keyword evidence="5 8" id="KW-0812">Transmembrane</keyword>
<reference evidence="10" key="1">
    <citation type="submission" date="2016-12" db="EMBL/GenBank/DDBJ databases">
        <title>Discovery of methanogenic haloarchaea.</title>
        <authorList>
            <person name="Sorokin D.Y."/>
            <person name="Makarova K.S."/>
            <person name="Abbas B."/>
            <person name="Ferrer M."/>
            <person name="Golyshin P.N."/>
        </authorList>
    </citation>
    <scope>NUCLEOTIDE SEQUENCE [LARGE SCALE GENOMIC DNA]</scope>
    <source>
        <strain evidence="10">HMET1</strain>
    </source>
</reference>
<keyword evidence="7 8" id="KW-0472">Membrane</keyword>
<dbReference type="PANTHER" id="PTHR33908">
    <property type="entry name" value="MANNOSYLTRANSFERASE YKCB-RELATED"/>
    <property type="match status" value="1"/>
</dbReference>
<organism evidence="10 11">
    <name type="scientific">Methanohalarchaeum thermophilum</name>
    <dbReference type="NCBI Taxonomy" id="1903181"/>
    <lineage>
        <taxon>Archaea</taxon>
        <taxon>Methanobacteriati</taxon>
        <taxon>Methanobacteriota</taxon>
        <taxon>Methanonatronarchaeia</taxon>
        <taxon>Methanonatronarchaeales</taxon>
        <taxon>Methanonatronarchaeaceae</taxon>
        <taxon>Candidatus Methanohalarchaeum</taxon>
    </lineage>
</organism>
<keyword evidence="2" id="KW-1003">Cell membrane</keyword>
<feature type="transmembrane region" description="Helical" evidence="8">
    <location>
        <begin position="97"/>
        <end position="117"/>
    </location>
</feature>
<name>A0A1Q6DSR2_METT1</name>
<dbReference type="GO" id="GO:0008610">
    <property type="term" value="P:lipid biosynthetic process"/>
    <property type="evidence" value="ECO:0007669"/>
    <property type="project" value="UniProtKB-ARBA"/>
</dbReference>
<dbReference type="GO" id="GO:0005886">
    <property type="term" value="C:plasma membrane"/>
    <property type="evidence" value="ECO:0007669"/>
    <property type="project" value="UniProtKB-SubCell"/>
</dbReference>
<proteinExistence type="predicted"/>
<comment type="caution">
    <text evidence="10">The sequence shown here is derived from an EMBL/GenBank/DDBJ whole genome shotgun (WGS) entry which is preliminary data.</text>
</comment>
<gene>
    <name evidence="10" type="ORF">BTN85_2049</name>
</gene>